<dbReference type="InterPro" id="IPR038765">
    <property type="entry name" value="Papain-like_cys_pep_sf"/>
</dbReference>
<dbReference type="AlphaFoldDB" id="A0A109UGM0"/>
<accession>A0A109UGM0</accession>
<evidence type="ECO:0000313" key="2">
    <source>
        <dbReference type="Proteomes" id="UP000063781"/>
    </source>
</evidence>
<dbReference type="Gene3D" id="3.90.1720.10">
    <property type="entry name" value="endopeptidase domain like (from Nostoc punctiforme)"/>
    <property type="match status" value="1"/>
</dbReference>
<dbReference type="OrthoDB" id="1645744at2"/>
<dbReference type="Proteomes" id="UP000063781">
    <property type="component" value="Chromosome"/>
</dbReference>
<evidence type="ECO:0000313" key="1">
    <source>
        <dbReference type="EMBL" id="AMC92865.1"/>
    </source>
</evidence>
<dbReference type="SUPFAM" id="SSF54001">
    <property type="entry name" value="Cysteine proteinases"/>
    <property type="match status" value="1"/>
</dbReference>
<name>A0A109UGM0_9FIRM</name>
<dbReference type="KEGG" id="erl:AOC36_02355"/>
<organism evidence="1 2">
    <name type="scientific">Erysipelothrix larvae</name>
    <dbReference type="NCBI Taxonomy" id="1514105"/>
    <lineage>
        <taxon>Bacteria</taxon>
        <taxon>Bacillati</taxon>
        <taxon>Bacillota</taxon>
        <taxon>Erysipelotrichia</taxon>
        <taxon>Erysipelotrichales</taxon>
        <taxon>Erysipelotrichaceae</taxon>
        <taxon>Erysipelothrix</taxon>
    </lineage>
</organism>
<keyword evidence="2" id="KW-1185">Reference proteome</keyword>
<dbReference type="RefSeq" id="WP_067630906.1">
    <property type="nucleotide sequence ID" value="NZ_CP013213.1"/>
</dbReference>
<protein>
    <submittedName>
        <fullName evidence="1">Uncharacterized protein</fullName>
    </submittedName>
</protein>
<sequence length="196" mass="23067">MKSIYILLTRSKTAVSKMIYQVTQDAYTHVSISFEPSLQPMYSFARKYNYTPLPAGLKDEDLDNGFYKRFENIPCALYELNVDEDVYEKAKAHVESMKLQMDEYRFSLFGLVMCKFNIPYERENYYFCSQFVGEILASCGALDLPKPPTLMRPADYMEFSELKCIFEGDVKRLRTEYRKVEDKDEPSSILNFLRMR</sequence>
<gene>
    <name evidence="1" type="ORF">AOC36_02355</name>
</gene>
<proteinExistence type="predicted"/>
<dbReference type="EMBL" id="CP013213">
    <property type="protein sequence ID" value="AMC92865.1"/>
    <property type="molecule type" value="Genomic_DNA"/>
</dbReference>
<reference evidence="1 2" key="1">
    <citation type="submission" date="2015-10" db="EMBL/GenBank/DDBJ databases">
        <title>Erysipelothrix larvae sp. LV19 isolated from the larval gut of the rhinoceros beetle, Trypoxylus dichotomus.</title>
        <authorList>
            <person name="Lim S."/>
            <person name="Kim B.-C."/>
        </authorList>
    </citation>
    <scope>NUCLEOTIDE SEQUENCE [LARGE SCALE GENOMIC DNA]</scope>
    <source>
        <strain evidence="1 2">LV19</strain>
    </source>
</reference>